<dbReference type="PIRSF" id="PIRSF000103">
    <property type="entry name" value="HIBADH"/>
    <property type="match status" value="1"/>
</dbReference>
<dbReference type="GO" id="GO:0050661">
    <property type="term" value="F:NADP binding"/>
    <property type="evidence" value="ECO:0007669"/>
    <property type="project" value="InterPro"/>
</dbReference>
<evidence type="ECO:0000256" key="3">
    <source>
        <dbReference type="PIRSR" id="PIRSR000103-1"/>
    </source>
</evidence>
<dbReference type="PANTHER" id="PTHR43060">
    <property type="entry name" value="3-HYDROXYISOBUTYRATE DEHYDROGENASE-LIKE 1, MITOCHONDRIAL-RELATED"/>
    <property type="match status" value="1"/>
</dbReference>
<evidence type="ECO:0000256" key="1">
    <source>
        <dbReference type="ARBA" id="ARBA00023002"/>
    </source>
</evidence>
<dbReference type="SUPFAM" id="SSF51735">
    <property type="entry name" value="NAD(P)-binding Rossmann-fold domains"/>
    <property type="match status" value="1"/>
</dbReference>
<evidence type="ECO:0000259" key="5">
    <source>
        <dbReference type="Pfam" id="PF14833"/>
    </source>
</evidence>
<dbReference type="GO" id="GO:0051287">
    <property type="term" value="F:NAD binding"/>
    <property type="evidence" value="ECO:0007669"/>
    <property type="project" value="InterPro"/>
</dbReference>
<dbReference type="InterPro" id="IPR008927">
    <property type="entry name" value="6-PGluconate_DH-like_C_sf"/>
</dbReference>
<organism evidence="6 7">
    <name type="scientific">Prosthecobacter vanneervenii</name>
    <dbReference type="NCBI Taxonomy" id="48466"/>
    <lineage>
        <taxon>Bacteria</taxon>
        <taxon>Pseudomonadati</taxon>
        <taxon>Verrucomicrobiota</taxon>
        <taxon>Verrucomicrobiia</taxon>
        <taxon>Verrucomicrobiales</taxon>
        <taxon>Verrucomicrobiaceae</taxon>
        <taxon>Prosthecobacter</taxon>
    </lineage>
</organism>
<feature type="domain" description="6-phosphogluconate dehydrogenase NADP-binding" evidence="4">
    <location>
        <begin position="9"/>
        <end position="165"/>
    </location>
</feature>
<dbReference type="Gene3D" id="3.40.50.720">
    <property type="entry name" value="NAD(P)-binding Rossmann-like Domain"/>
    <property type="match status" value="1"/>
</dbReference>
<dbReference type="PANTHER" id="PTHR43060:SF15">
    <property type="entry name" value="3-HYDROXYISOBUTYRATE DEHYDROGENASE-LIKE 1, MITOCHONDRIAL-RELATED"/>
    <property type="match status" value="1"/>
</dbReference>
<dbReference type="InterPro" id="IPR013328">
    <property type="entry name" value="6PGD_dom2"/>
</dbReference>
<dbReference type="EMBL" id="JACHIG010000007">
    <property type="protein sequence ID" value="MBB5033884.1"/>
    <property type="molecule type" value="Genomic_DNA"/>
</dbReference>
<gene>
    <name evidence="6" type="ORF">HNQ65_003474</name>
</gene>
<sequence>MSKPLSGYKIGFVGLGNMGRANARHLHEAGADVVVWNRSAAPAEAAVALGMRRAASLPELAREIGPGIICINLTMTDVVEAVVFGPGGLIEGLHPDALIIDFGTTGVPETKKFGERVHWVDSPVSGGQVGAEAGTLTIMAGGSSENFQRALPIFQAVGKNITHLGPVGSGQVTKLANQLIVAQTIDAVAQALRLAELSGVDPALVRKALLGGFAESRILDLHGDRMVRRDFAPGGRATLQLKDVRLMSQLADSVGLDSPTLKNSLAQWEKFVHEKHLGDLDHSGLFRLYE</sequence>
<proteinExistence type="predicted"/>
<evidence type="ECO:0000259" key="4">
    <source>
        <dbReference type="Pfam" id="PF03446"/>
    </source>
</evidence>
<reference evidence="6 7" key="1">
    <citation type="submission" date="2020-08" db="EMBL/GenBank/DDBJ databases">
        <title>Genomic Encyclopedia of Type Strains, Phase IV (KMG-IV): sequencing the most valuable type-strain genomes for metagenomic binning, comparative biology and taxonomic classification.</title>
        <authorList>
            <person name="Goeker M."/>
        </authorList>
    </citation>
    <scope>NUCLEOTIDE SEQUENCE [LARGE SCALE GENOMIC DNA]</scope>
    <source>
        <strain evidence="6 7">DSM 12252</strain>
    </source>
</reference>
<dbReference type="Pfam" id="PF03446">
    <property type="entry name" value="NAD_binding_2"/>
    <property type="match status" value="1"/>
</dbReference>
<dbReference type="InterPro" id="IPR015815">
    <property type="entry name" value="HIBADH-related"/>
</dbReference>
<dbReference type="InterPro" id="IPR029154">
    <property type="entry name" value="HIBADH-like_NADP-bd"/>
</dbReference>
<evidence type="ECO:0000313" key="7">
    <source>
        <dbReference type="Proteomes" id="UP000590740"/>
    </source>
</evidence>
<dbReference type="InterPro" id="IPR036291">
    <property type="entry name" value="NAD(P)-bd_dom_sf"/>
</dbReference>
<dbReference type="AlphaFoldDB" id="A0A7W7YD02"/>
<dbReference type="RefSeq" id="WP_184341129.1">
    <property type="nucleotide sequence ID" value="NZ_JACHIG010000007.1"/>
</dbReference>
<dbReference type="Proteomes" id="UP000590740">
    <property type="component" value="Unassembled WGS sequence"/>
</dbReference>
<keyword evidence="1" id="KW-0560">Oxidoreductase</keyword>
<protein>
    <submittedName>
        <fullName evidence="6">3-hydroxyisobutyrate dehydrogenase-like beta-hydroxyacid dehydrogenase</fullName>
    </submittedName>
</protein>
<evidence type="ECO:0000313" key="6">
    <source>
        <dbReference type="EMBL" id="MBB5033884.1"/>
    </source>
</evidence>
<evidence type="ECO:0000256" key="2">
    <source>
        <dbReference type="ARBA" id="ARBA00023027"/>
    </source>
</evidence>
<dbReference type="Pfam" id="PF14833">
    <property type="entry name" value="NAD_binding_11"/>
    <property type="match status" value="1"/>
</dbReference>
<dbReference type="InterPro" id="IPR006115">
    <property type="entry name" value="6PGDH_NADP-bd"/>
</dbReference>
<dbReference type="SUPFAM" id="SSF48179">
    <property type="entry name" value="6-phosphogluconate dehydrogenase C-terminal domain-like"/>
    <property type="match status" value="1"/>
</dbReference>
<keyword evidence="7" id="KW-1185">Reference proteome</keyword>
<feature type="active site" evidence="3">
    <location>
        <position position="174"/>
    </location>
</feature>
<keyword evidence="2" id="KW-0520">NAD</keyword>
<dbReference type="GO" id="GO:0016491">
    <property type="term" value="F:oxidoreductase activity"/>
    <property type="evidence" value="ECO:0007669"/>
    <property type="project" value="UniProtKB-KW"/>
</dbReference>
<feature type="domain" description="3-hydroxyisobutyrate dehydrogenase-like NAD-binding" evidence="5">
    <location>
        <begin position="168"/>
        <end position="289"/>
    </location>
</feature>
<comment type="caution">
    <text evidence="6">The sequence shown here is derived from an EMBL/GenBank/DDBJ whole genome shotgun (WGS) entry which is preliminary data.</text>
</comment>
<accession>A0A7W7YD02</accession>
<name>A0A7W7YD02_9BACT</name>
<dbReference type="Gene3D" id="1.10.1040.10">
    <property type="entry name" value="N-(1-d-carboxylethyl)-l-norvaline Dehydrogenase, domain 2"/>
    <property type="match status" value="1"/>
</dbReference>